<dbReference type="InterPro" id="IPR050363">
    <property type="entry name" value="MIP/Aquaporin"/>
</dbReference>
<dbReference type="HOGENOM" id="CLU_020019_9_0_1"/>
<dbReference type="FunFam" id="1.20.1080.10:FF:000027">
    <property type="entry name" value="MIP aquaporin"/>
    <property type="match status" value="1"/>
</dbReference>
<feature type="transmembrane region" description="Helical" evidence="11">
    <location>
        <begin position="81"/>
        <end position="103"/>
    </location>
</feature>
<dbReference type="InterPro" id="IPR022357">
    <property type="entry name" value="MIP_CS"/>
</dbReference>
<dbReference type="PRINTS" id="PR00783">
    <property type="entry name" value="MINTRINSICP"/>
</dbReference>
<proteinExistence type="inferred from homology"/>
<dbReference type="AlphaFoldDB" id="F0UPW9"/>
<dbReference type="STRING" id="544711.F0UPW9"/>
<feature type="transmembrane region" description="Helical" evidence="11">
    <location>
        <begin position="157"/>
        <end position="177"/>
    </location>
</feature>
<evidence type="ECO:0000256" key="1">
    <source>
        <dbReference type="ARBA" id="ARBA00004141"/>
    </source>
</evidence>
<accession>F0UPW9</accession>
<gene>
    <name evidence="12" type="ORF">HCEG_07079</name>
</gene>
<evidence type="ECO:0000256" key="6">
    <source>
        <dbReference type="ARBA" id="ARBA00022989"/>
    </source>
</evidence>
<dbReference type="EMBL" id="DS990640">
    <property type="protein sequence ID" value="EGC47864.1"/>
    <property type="molecule type" value="Genomic_DNA"/>
</dbReference>
<evidence type="ECO:0000256" key="4">
    <source>
        <dbReference type="ARBA" id="ARBA00022692"/>
    </source>
</evidence>
<keyword evidence="7 11" id="KW-0472">Membrane</keyword>
<dbReference type="GO" id="GO:0015254">
    <property type="term" value="F:glycerol channel activity"/>
    <property type="evidence" value="ECO:0007669"/>
    <property type="project" value="TreeGrafter"/>
</dbReference>
<comment type="catalytic activity">
    <reaction evidence="9">
        <text>glycerol(in) = glycerol(out)</text>
        <dbReference type="Rhea" id="RHEA:29675"/>
        <dbReference type="ChEBI" id="CHEBI:17754"/>
    </reaction>
</comment>
<dbReference type="InterPro" id="IPR023271">
    <property type="entry name" value="Aquaporin-like"/>
</dbReference>
<dbReference type="InterPro" id="IPR000425">
    <property type="entry name" value="MIP"/>
</dbReference>
<dbReference type="NCBIfam" id="TIGR00861">
    <property type="entry name" value="MIP"/>
    <property type="match status" value="1"/>
</dbReference>
<keyword evidence="6 11" id="KW-1133">Transmembrane helix</keyword>
<dbReference type="PROSITE" id="PS00221">
    <property type="entry name" value="MIP"/>
    <property type="match status" value="1"/>
</dbReference>
<feature type="transmembrane region" description="Helical" evidence="11">
    <location>
        <begin position="292"/>
        <end position="312"/>
    </location>
</feature>
<comment type="subcellular location">
    <subcellularLocation>
        <location evidence="1">Membrane</location>
        <topology evidence="1">Multi-pass membrane protein</topology>
    </subcellularLocation>
</comment>
<name>F0UPW9_AJEC8</name>
<evidence type="ECO:0000256" key="2">
    <source>
        <dbReference type="ARBA" id="ARBA00006175"/>
    </source>
</evidence>
<dbReference type="PANTHER" id="PTHR43829">
    <property type="entry name" value="AQUAPORIN OR AQUAGLYCEROPORIN RELATED"/>
    <property type="match status" value="1"/>
</dbReference>
<evidence type="ECO:0000256" key="5">
    <source>
        <dbReference type="ARBA" id="ARBA00022737"/>
    </source>
</evidence>
<dbReference type="SUPFAM" id="SSF81338">
    <property type="entry name" value="Aquaporin-like"/>
    <property type="match status" value="1"/>
</dbReference>
<evidence type="ECO:0000256" key="10">
    <source>
        <dbReference type="RuleBase" id="RU000477"/>
    </source>
</evidence>
<feature type="transmembrane region" description="Helical" evidence="11">
    <location>
        <begin position="247"/>
        <end position="272"/>
    </location>
</feature>
<feature type="transmembrane region" description="Helical" evidence="11">
    <location>
        <begin position="217"/>
        <end position="235"/>
    </location>
</feature>
<dbReference type="Proteomes" id="UP000008142">
    <property type="component" value="Unassembled WGS sequence"/>
</dbReference>
<dbReference type="GO" id="GO:0005886">
    <property type="term" value="C:plasma membrane"/>
    <property type="evidence" value="ECO:0007669"/>
    <property type="project" value="TreeGrafter"/>
</dbReference>
<dbReference type="Gene3D" id="1.20.1080.10">
    <property type="entry name" value="Glycerol uptake facilitator protein"/>
    <property type="match status" value="1"/>
</dbReference>
<keyword evidence="4 10" id="KW-0812">Transmembrane</keyword>
<dbReference type="GO" id="GO:0015250">
    <property type="term" value="F:water channel activity"/>
    <property type="evidence" value="ECO:0007669"/>
    <property type="project" value="TreeGrafter"/>
</dbReference>
<comment type="catalytic activity">
    <reaction evidence="8">
        <text>H2O(in) = H2O(out)</text>
        <dbReference type="Rhea" id="RHEA:29667"/>
        <dbReference type="ChEBI" id="CHEBI:15377"/>
    </reaction>
</comment>
<keyword evidence="3 10" id="KW-0813">Transport</keyword>
<feature type="transmembrane region" description="Helical" evidence="11">
    <location>
        <begin position="115"/>
        <end position="136"/>
    </location>
</feature>
<dbReference type="OrthoDB" id="3222at2759"/>
<evidence type="ECO:0000256" key="3">
    <source>
        <dbReference type="ARBA" id="ARBA00022448"/>
    </source>
</evidence>
<evidence type="ECO:0000256" key="7">
    <source>
        <dbReference type="ARBA" id="ARBA00023136"/>
    </source>
</evidence>
<evidence type="ECO:0000256" key="11">
    <source>
        <dbReference type="SAM" id="Phobius"/>
    </source>
</evidence>
<dbReference type="PANTHER" id="PTHR43829:SF9">
    <property type="entry name" value="AQUAPORIN-9"/>
    <property type="match status" value="1"/>
</dbReference>
<organism evidence="13">
    <name type="scientific">Ajellomyces capsulatus (strain H88)</name>
    <name type="common">Darling's disease fungus</name>
    <name type="synonym">Histoplasma capsulatum</name>
    <dbReference type="NCBI Taxonomy" id="544711"/>
    <lineage>
        <taxon>Eukaryota</taxon>
        <taxon>Fungi</taxon>
        <taxon>Dikarya</taxon>
        <taxon>Ascomycota</taxon>
        <taxon>Pezizomycotina</taxon>
        <taxon>Eurotiomycetes</taxon>
        <taxon>Eurotiomycetidae</taxon>
        <taxon>Onygenales</taxon>
        <taxon>Ajellomycetaceae</taxon>
        <taxon>Histoplasma</taxon>
    </lineage>
</organism>
<keyword evidence="5" id="KW-0677">Repeat</keyword>
<evidence type="ECO:0000256" key="8">
    <source>
        <dbReference type="ARBA" id="ARBA00034651"/>
    </source>
</evidence>
<reference evidence="13" key="1">
    <citation type="submission" date="2008-07" db="EMBL/GenBank/DDBJ databases">
        <title>Annotation of Ajellomyces capsulatus strain H88.</title>
        <authorList>
            <person name="Champion M."/>
            <person name="Cuomo C."/>
            <person name="Ma L.-J."/>
            <person name="Henn M.R."/>
            <person name="Sil A."/>
            <person name="Goldman B."/>
            <person name="Young S.K."/>
            <person name="Kodira C.D."/>
            <person name="Zeng Q."/>
            <person name="Koehrsen M."/>
            <person name="Alvarado L."/>
            <person name="Berlin A."/>
            <person name="Borenstein D."/>
            <person name="Chen Z."/>
            <person name="Engels R."/>
            <person name="Freedman E."/>
            <person name="Gellesch M."/>
            <person name="Goldberg J."/>
            <person name="Griggs A."/>
            <person name="Gujja S."/>
            <person name="Heiman D."/>
            <person name="Hepburn T."/>
            <person name="Howarth C."/>
            <person name="Jen D."/>
            <person name="Larson L."/>
            <person name="Lewis B."/>
            <person name="Mehta T."/>
            <person name="Park D."/>
            <person name="Pearson M."/>
            <person name="Roberts A."/>
            <person name="Saif S."/>
            <person name="Shea T."/>
            <person name="Shenoy N."/>
            <person name="Sisk P."/>
            <person name="Stolte C."/>
            <person name="Sykes S."/>
            <person name="Walk T."/>
            <person name="White J."/>
            <person name="Yandava C."/>
            <person name="Klein B."/>
            <person name="McEwen J.G."/>
            <person name="Puccia R."/>
            <person name="Goldman G.H."/>
            <person name="Felipe M.S."/>
            <person name="Nino-Vega G."/>
            <person name="San-Blas G."/>
            <person name="Taylor J."/>
            <person name="Mendoza L."/>
            <person name="Galagan J."/>
            <person name="Nusbaum C."/>
            <person name="Birren B."/>
        </authorList>
    </citation>
    <scope>NUCLEOTIDE SEQUENCE [LARGE SCALE GENOMIC DNA]</scope>
    <source>
        <strain evidence="13">H88</strain>
    </source>
</reference>
<evidence type="ECO:0000313" key="12">
    <source>
        <dbReference type="EMBL" id="EGC47864.1"/>
    </source>
</evidence>
<sequence length="342" mass="37543">MFQSGNRARWTNYKYPMPTRGEREQTGKTHSTITGINCGTRCSFGPCTNPITKSICGVQAAKMQAQQPLWSRIRYKLREPFAEFVGVFILVLFGDGSVAQVILSNRKNGDYQSINWGWGLGVMLGVYCSGISGAHLNPAVTLANCIFRKFPWRKFPVYVIAQMLGGFLAAGIVYGNYRSAIDVFEGGVGIRTVGLETSTAGIFCTYPVNFLTKTGQFFSELIASAILMFCIFALLDNNNNGAGNLTPLGLFFVIFGIGACFGWETGYAINLARDFSPRLLSYIVGYGPEVPIVAPFVGCTLGGFLYDVLLYTGESPINTPWMGFDRLLRPKPEVWSNMKSTA</sequence>
<dbReference type="OMA" id="FTSHHYY"/>
<evidence type="ECO:0000313" key="13">
    <source>
        <dbReference type="Proteomes" id="UP000008142"/>
    </source>
</evidence>
<dbReference type="CDD" id="cd00333">
    <property type="entry name" value="MIP"/>
    <property type="match status" value="1"/>
</dbReference>
<protein>
    <submittedName>
        <fullName evidence="12">Aquaporin</fullName>
    </submittedName>
</protein>
<comment type="similarity">
    <text evidence="2 10">Belongs to the MIP/aquaporin (TC 1.A.8) family.</text>
</comment>
<dbReference type="Pfam" id="PF00230">
    <property type="entry name" value="MIP"/>
    <property type="match status" value="1"/>
</dbReference>
<dbReference type="PRINTS" id="PR02019">
    <property type="entry name" value="AQUAPORIN7"/>
</dbReference>
<evidence type="ECO:0000256" key="9">
    <source>
        <dbReference type="ARBA" id="ARBA00049405"/>
    </source>
</evidence>